<keyword evidence="2" id="KW-1185">Reference proteome</keyword>
<organism evidence="1 2">
    <name type="scientific">Dreissena polymorpha</name>
    <name type="common">Zebra mussel</name>
    <name type="synonym">Mytilus polymorpha</name>
    <dbReference type="NCBI Taxonomy" id="45954"/>
    <lineage>
        <taxon>Eukaryota</taxon>
        <taxon>Metazoa</taxon>
        <taxon>Spiralia</taxon>
        <taxon>Lophotrochozoa</taxon>
        <taxon>Mollusca</taxon>
        <taxon>Bivalvia</taxon>
        <taxon>Autobranchia</taxon>
        <taxon>Heteroconchia</taxon>
        <taxon>Euheterodonta</taxon>
        <taxon>Imparidentia</taxon>
        <taxon>Neoheterodontei</taxon>
        <taxon>Myida</taxon>
        <taxon>Dreissenoidea</taxon>
        <taxon>Dreissenidae</taxon>
        <taxon>Dreissena</taxon>
    </lineage>
</organism>
<dbReference type="EMBL" id="JAIWYP010000014">
    <property type="protein sequence ID" value="KAH3711167.1"/>
    <property type="molecule type" value="Genomic_DNA"/>
</dbReference>
<name>A0A9D4BVU3_DREPO</name>
<accession>A0A9D4BVU3</accession>
<evidence type="ECO:0000313" key="2">
    <source>
        <dbReference type="Proteomes" id="UP000828390"/>
    </source>
</evidence>
<proteinExistence type="predicted"/>
<dbReference type="AlphaFoldDB" id="A0A9D4BVU3"/>
<comment type="caution">
    <text evidence="1">The sequence shown here is derived from an EMBL/GenBank/DDBJ whole genome shotgun (WGS) entry which is preliminary data.</text>
</comment>
<reference evidence="1" key="2">
    <citation type="submission" date="2020-11" db="EMBL/GenBank/DDBJ databases">
        <authorList>
            <person name="McCartney M.A."/>
            <person name="Auch B."/>
            <person name="Kono T."/>
            <person name="Mallez S."/>
            <person name="Becker A."/>
            <person name="Gohl D.M."/>
            <person name="Silverstein K.A.T."/>
            <person name="Koren S."/>
            <person name="Bechman K.B."/>
            <person name="Herman A."/>
            <person name="Abrahante J.E."/>
            <person name="Garbe J."/>
        </authorList>
    </citation>
    <scope>NUCLEOTIDE SEQUENCE</scope>
    <source>
        <strain evidence="1">Duluth1</strain>
        <tissue evidence="1">Whole animal</tissue>
    </source>
</reference>
<dbReference type="Proteomes" id="UP000828390">
    <property type="component" value="Unassembled WGS sequence"/>
</dbReference>
<sequence length="54" mass="5679">MCSCVYTDPVCISGILSECVELGYAEEASLQSPARDLAASILQSVVLGILGCLW</sequence>
<gene>
    <name evidence="1" type="ORF">DPMN_070668</name>
</gene>
<evidence type="ECO:0000313" key="1">
    <source>
        <dbReference type="EMBL" id="KAH3711167.1"/>
    </source>
</evidence>
<reference evidence="1" key="1">
    <citation type="journal article" date="2019" name="bioRxiv">
        <title>The Genome of the Zebra Mussel, Dreissena polymorpha: A Resource for Invasive Species Research.</title>
        <authorList>
            <person name="McCartney M.A."/>
            <person name="Auch B."/>
            <person name="Kono T."/>
            <person name="Mallez S."/>
            <person name="Zhang Y."/>
            <person name="Obille A."/>
            <person name="Becker A."/>
            <person name="Abrahante J.E."/>
            <person name="Garbe J."/>
            <person name="Badalamenti J.P."/>
            <person name="Herman A."/>
            <person name="Mangelson H."/>
            <person name="Liachko I."/>
            <person name="Sullivan S."/>
            <person name="Sone E.D."/>
            <person name="Koren S."/>
            <person name="Silverstein K.A.T."/>
            <person name="Beckman K.B."/>
            <person name="Gohl D.M."/>
        </authorList>
    </citation>
    <scope>NUCLEOTIDE SEQUENCE</scope>
    <source>
        <strain evidence="1">Duluth1</strain>
        <tissue evidence="1">Whole animal</tissue>
    </source>
</reference>
<protein>
    <submittedName>
        <fullName evidence="1">Uncharacterized protein</fullName>
    </submittedName>
</protein>